<dbReference type="InterPro" id="IPR001810">
    <property type="entry name" value="F-box_dom"/>
</dbReference>
<dbReference type="AlphaFoldDB" id="A0A1V8SUU5"/>
<dbReference type="EMBL" id="NAJO01000026">
    <property type="protein sequence ID" value="OQO02811.1"/>
    <property type="molecule type" value="Genomic_DNA"/>
</dbReference>
<sequence length="458" mass="52688">MACTLSPDVLVLIFKHLSVELDYESLCNLGLTCRKWRLLSLPCLLERVDVSSHNNGRQPQFEDPDFYPVIYADHSWEYRQLNLIARQRAFIRLLTIRPQLATYVQSLTWTLIWLNVVGDVGLEEIEDEDDGLTEIDRRTWEVLSLLTNVKYLDLASLHEIWEETYVRQNPTILFPAVIDLRLLGWMHRGLVGAIFRSLDVRNLARLRLDYLNDEGALLDQTPMSSSLNHEFISYTRRTKGALDHRAQDLIAQDLCERQTSGEAFIYPGPMWYPLHLLVATTSALSSLTYLQVKIPPINPSIDARSYLTIFRATAGVLLKVSPRLQTLVITLGEHASVYTEKYSDCATSRSRERNENRPWYIKAAAMFLRQIVEALDTGSFPHLTSLRLEGFHVIELANEKEAVNAQLDELWRLIETCRFYSSERAFTKLSSIDHRRVYCGHNKGKANTVAFDDLVRRS</sequence>
<accession>A0A1V8SUU5</accession>
<dbReference type="Proteomes" id="UP000192596">
    <property type="component" value="Unassembled WGS sequence"/>
</dbReference>
<dbReference type="CDD" id="cd09917">
    <property type="entry name" value="F-box_SF"/>
    <property type="match status" value="1"/>
</dbReference>
<proteinExistence type="predicted"/>
<feature type="domain" description="F-box" evidence="1">
    <location>
        <begin position="7"/>
        <end position="41"/>
    </location>
</feature>
<dbReference type="Pfam" id="PF12937">
    <property type="entry name" value="F-box-like"/>
    <property type="match status" value="1"/>
</dbReference>
<evidence type="ECO:0000259" key="1">
    <source>
        <dbReference type="Pfam" id="PF12937"/>
    </source>
</evidence>
<dbReference type="SUPFAM" id="SSF81383">
    <property type="entry name" value="F-box domain"/>
    <property type="match status" value="1"/>
</dbReference>
<comment type="caution">
    <text evidence="2">The sequence shown here is derived from an EMBL/GenBank/DDBJ whole genome shotgun (WGS) entry which is preliminary data.</text>
</comment>
<keyword evidence="3" id="KW-1185">Reference proteome</keyword>
<dbReference type="InParanoid" id="A0A1V8SUU5"/>
<reference evidence="3" key="1">
    <citation type="submission" date="2017-03" db="EMBL/GenBank/DDBJ databases">
        <title>Genomes of endolithic fungi from Antarctica.</title>
        <authorList>
            <person name="Coleine C."/>
            <person name="Masonjones S."/>
            <person name="Stajich J.E."/>
        </authorList>
    </citation>
    <scope>NUCLEOTIDE SEQUENCE [LARGE SCALE GENOMIC DNA]</scope>
    <source>
        <strain evidence="3">CCFEE 5527</strain>
    </source>
</reference>
<dbReference type="InterPro" id="IPR036047">
    <property type="entry name" value="F-box-like_dom_sf"/>
</dbReference>
<protein>
    <recommendedName>
        <fullName evidence="1">F-box domain-containing protein</fullName>
    </recommendedName>
</protein>
<evidence type="ECO:0000313" key="3">
    <source>
        <dbReference type="Proteomes" id="UP000192596"/>
    </source>
</evidence>
<organism evidence="2 3">
    <name type="scientific">Cryoendolithus antarcticus</name>
    <dbReference type="NCBI Taxonomy" id="1507870"/>
    <lineage>
        <taxon>Eukaryota</taxon>
        <taxon>Fungi</taxon>
        <taxon>Dikarya</taxon>
        <taxon>Ascomycota</taxon>
        <taxon>Pezizomycotina</taxon>
        <taxon>Dothideomycetes</taxon>
        <taxon>Dothideomycetidae</taxon>
        <taxon>Cladosporiales</taxon>
        <taxon>Cladosporiaceae</taxon>
        <taxon>Cryoendolithus</taxon>
    </lineage>
</organism>
<name>A0A1V8SUU5_9PEZI</name>
<gene>
    <name evidence="2" type="ORF">B0A48_11094</name>
</gene>
<evidence type="ECO:0000313" key="2">
    <source>
        <dbReference type="EMBL" id="OQO02811.1"/>
    </source>
</evidence>
<dbReference type="OrthoDB" id="4252443at2759"/>